<evidence type="ECO:0000256" key="6">
    <source>
        <dbReference type="SAM" id="Phobius"/>
    </source>
</evidence>
<dbReference type="InterPro" id="IPR050638">
    <property type="entry name" value="AA-Vitamin_Transporters"/>
</dbReference>
<reference evidence="8 9" key="1">
    <citation type="submission" date="2017-08" db="EMBL/GenBank/DDBJ databases">
        <title>Infants hospitalized years apart are colonized by the same room-sourced microbial strains.</title>
        <authorList>
            <person name="Brooks B."/>
            <person name="Olm M.R."/>
            <person name="Firek B.A."/>
            <person name="Baker R."/>
            <person name="Thomas B.C."/>
            <person name="Morowitz M.J."/>
            <person name="Banfield J.F."/>
        </authorList>
    </citation>
    <scope>NUCLEOTIDE SEQUENCE [LARGE SCALE GENOMIC DNA]</scope>
    <source>
        <strain evidence="8">S2_003_000_R2_4</strain>
    </source>
</reference>
<dbReference type="PANTHER" id="PTHR32322:SF2">
    <property type="entry name" value="EAMA DOMAIN-CONTAINING PROTEIN"/>
    <property type="match status" value="1"/>
</dbReference>
<gene>
    <name evidence="8" type="ORF">DI526_14490</name>
</gene>
<feature type="transmembrane region" description="Helical" evidence="6">
    <location>
        <begin position="236"/>
        <end position="256"/>
    </location>
</feature>
<keyword evidence="3 6" id="KW-0812">Transmembrane</keyword>
<dbReference type="PANTHER" id="PTHR32322">
    <property type="entry name" value="INNER MEMBRANE TRANSPORTER"/>
    <property type="match status" value="1"/>
</dbReference>
<evidence type="ECO:0000313" key="9">
    <source>
        <dbReference type="Proteomes" id="UP000249393"/>
    </source>
</evidence>
<dbReference type="InterPro" id="IPR037185">
    <property type="entry name" value="EmrE-like"/>
</dbReference>
<keyword evidence="4 6" id="KW-1133">Transmembrane helix</keyword>
<sequence>MSLRDFGLLVLICLAWAGSNIVSKLVVANWGVPPLYYAAVRFALVAAITLPWLLPAPRPTWRMVLVGLLMGGGNFALLFMGLTTASPSAAAVVIQLGVPFTTVLSVLMLGERIRWRRGAGIALTLLGAVVVMWSPHGIELSAGLWLIVAAAFTGSLGAVMMKQIEGVKPLQFQAWVGFSSLWPLGLMSAVMEPGQVAAGLHAGWPFVGAVVFSALVVSVLAHTAYYGLIQRYEANLIAPLTLMTPLFTIGLGVVVTHDHFDLRMGIGAALALLGVLIIALRRNQVMPLLMSIRNRVQ</sequence>
<dbReference type="SUPFAM" id="SSF103481">
    <property type="entry name" value="Multidrug resistance efflux transporter EmrE"/>
    <property type="match status" value="2"/>
</dbReference>
<feature type="transmembrane region" description="Helical" evidence="6">
    <location>
        <begin position="142"/>
        <end position="160"/>
    </location>
</feature>
<feature type="transmembrane region" description="Helical" evidence="6">
    <location>
        <begin position="262"/>
        <end position="280"/>
    </location>
</feature>
<feature type="transmembrane region" description="Helical" evidence="6">
    <location>
        <begin position="88"/>
        <end position="107"/>
    </location>
</feature>
<evidence type="ECO:0000256" key="1">
    <source>
        <dbReference type="ARBA" id="ARBA00004141"/>
    </source>
</evidence>
<evidence type="ECO:0000256" key="5">
    <source>
        <dbReference type="ARBA" id="ARBA00023136"/>
    </source>
</evidence>
<evidence type="ECO:0000259" key="7">
    <source>
        <dbReference type="Pfam" id="PF00892"/>
    </source>
</evidence>
<protein>
    <submittedName>
        <fullName evidence="8">EamA/RhaT family transporter</fullName>
    </submittedName>
</protein>
<dbReference type="EMBL" id="QFQZ01000047">
    <property type="protein sequence ID" value="PZR33104.1"/>
    <property type="molecule type" value="Genomic_DNA"/>
</dbReference>
<comment type="caution">
    <text evidence="8">The sequence shown here is derived from an EMBL/GenBank/DDBJ whole genome shotgun (WGS) entry which is preliminary data.</text>
</comment>
<comment type="subcellular location">
    <subcellularLocation>
        <location evidence="1">Membrane</location>
        <topology evidence="1">Multi-pass membrane protein</topology>
    </subcellularLocation>
</comment>
<dbReference type="Pfam" id="PF00892">
    <property type="entry name" value="EamA"/>
    <property type="match status" value="2"/>
</dbReference>
<keyword evidence="5 6" id="KW-0472">Membrane</keyword>
<dbReference type="InterPro" id="IPR000620">
    <property type="entry name" value="EamA_dom"/>
</dbReference>
<dbReference type="Proteomes" id="UP000249393">
    <property type="component" value="Unassembled WGS sequence"/>
</dbReference>
<dbReference type="Gene3D" id="1.10.3730.20">
    <property type="match status" value="1"/>
</dbReference>
<evidence type="ECO:0000256" key="2">
    <source>
        <dbReference type="ARBA" id="ARBA00007362"/>
    </source>
</evidence>
<feature type="transmembrane region" description="Helical" evidence="6">
    <location>
        <begin position="119"/>
        <end position="136"/>
    </location>
</feature>
<dbReference type="AlphaFoldDB" id="A0A2W5WYB9"/>
<feature type="transmembrane region" description="Helical" evidence="6">
    <location>
        <begin position="34"/>
        <end position="54"/>
    </location>
</feature>
<accession>A0A2W5WYB9</accession>
<evidence type="ECO:0000256" key="3">
    <source>
        <dbReference type="ARBA" id="ARBA00022692"/>
    </source>
</evidence>
<name>A0A2W5WYB9_9CAUL</name>
<feature type="transmembrane region" description="Helical" evidence="6">
    <location>
        <begin position="61"/>
        <end position="82"/>
    </location>
</feature>
<proteinExistence type="inferred from homology"/>
<comment type="similarity">
    <text evidence="2">Belongs to the EamA transporter family.</text>
</comment>
<dbReference type="GO" id="GO:0016020">
    <property type="term" value="C:membrane"/>
    <property type="evidence" value="ECO:0007669"/>
    <property type="project" value="UniProtKB-SubCell"/>
</dbReference>
<feature type="domain" description="EamA" evidence="7">
    <location>
        <begin position="8"/>
        <end position="132"/>
    </location>
</feature>
<feature type="transmembrane region" description="Helical" evidence="6">
    <location>
        <begin position="172"/>
        <end position="191"/>
    </location>
</feature>
<evidence type="ECO:0000313" key="8">
    <source>
        <dbReference type="EMBL" id="PZR33104.1"/>
    </source>
</evidence>
<feature type="transmembrane region" description="Helical" evidence="6">
    <location>
        <begin position="203"/>
        <end position="229"/>
    </location>
</feature>
<organism evidence="8 9">
    <name type="scientific">Caulobacter segnis</name>
    <dbReference type="NCBI Taxonomy" id="88688"/>
    <lineage>
        <taxon>Bacteria</taxon>
        <taxon>Pseudomonadati</taxon>
        <taxon>Pseudomonadota</taxon>
        <taxon>Alphaproteobacteria</taxon>
        <taxon>Caulobacterales</taxon>
        <taxon>Caulobacteraceae</taxon>
        <taxon>Caulobacter</taxon>
    </lineage>
</organism>
<dbReference type="RefSeq" id="WP_304279343.1">
    <property type="nucleotide sequence ID" value="NZ_QFQZ01000047.1"/>
</dbReference>
<feature type="domain" description="EamA" evidence="7">
    <location>
        <begin position="143"/>
        <end position="279"/>
    </location>
</feature>
<evidence type="ECO:0000256" key="4">
    <source>
        <dbReference type="ARBA" id="ARBA00022989"/>
    </source>
</evidence>